<evidence type="ECO:0000256" key="4">
    <source>
        <dbReference type="ARBA" id="ARBA00022692"/>
    </source>
</evidence>
<dbReference type="GO" id="GO:0005886">
    <property type="term" value="C:plasma membrane"/>
    <property type="evidence" value="ECO:0007669"/>
    <property type="project" value="UniProtKB-SubCell"/>
</dbReference>
<evidence type="ECO:0000256" key="5">
    <source>
        <dbReference type="ARBA" id="ARBA00022989"/>
    </source>
</evidence>
<feature type="transmembrane region" description="Helical" evidence="8">
    <location>
        <begin position="103"/>
        <end position="124"/>
    </location>
</feature>
<dbReference type="AlphaFoldDB" id="A0A6N9YFY5"/>
<evidence type="ECO:0000256" key="1">
    <source>
        <dbReference type="ARBA" id="ARBA00004651"/>
    </source>
</evidence>
<gene>
    <name evidence="9" type="ORF">G1H11_00660</name>
</gene>
<dbReference type="Pfam" id="PF07681">
    <property type="entry name" value="DoxX"/>
    <property type="match status" value="1"/>
</dbReference>
<organism evidence="9 10">
    <name type="scientific">Phytoactinopolyspora alkaliphila</name>
    <dbReference type="NCBI Taxonomy" id="1783498"/>
    <lineage>
        <taxon>Bacteria</taxon>
        <taxon>Bacillati</taxon>
        <taxon>Actinomycetota</taxon>
        <taxon>Actinomycetes</taxon>
        <taxon>Jiangellales</taxon>
        <taxon>Jiangellaceae</taxon>
        <taxon>Phytoactinopolyspora</taxon>
    </lineage>
</organism>
<proteinExistence type="inferred from homology"/>
<keyword evidence="5 8" id="KW-1133">Transmembrane helix</keyword>
<dbReference type="InterPro" id="IPR032808">
    <property type="entry name" value="DoxX"/>
</dbReference>
<evidence type="ECO:0000256" key="3">
    <source>
        <dbReference type="ARBA" id="ARBA00022475"/>
    </source>
</evidence>
<comment type="caution">
    <text evidence="9">The sequence shown here is derived from an EMBL/GenBank/DDBJ whole genome shotgun (WGS) entry which is preliminary data.</text>
</comment>
<dbReference type="Proteomes" id="UP000469185">
    <property type="component" value="Unassembled WGS sequence"/>
</dbReference>
<keyword evidence="10" id="KW-1185">Reference proteome</keyword>
<keyword evidence="3" id="KW-1003">Cell membrane</keyword>
<feature type="compositionally biased region" description="Basic residues" evidence="7">
    <location>
        <begin position="142"/>
        <end position="157"/>
    </location>
</feature>
<protein>
    <submittedName>
        <fullName evidence="9">DoxX family protein</fullName>
    </submittedName>
</protein>
<evidence type="ECO:0000313" key="9">
    <source>
        <dbReference type="EMBL" id="NED93825.1"/>
    </source>
</evidence>
<feature type="transmembrane region" description="Helical" evidence="8">
    <location>
        <begin position="72"/>
        <end position="91"/>
    </location>
</feature>
<keyword evidence="6 8" id="KW-0472">Membrane</keyword>
<evidence type="ECO:0000313" key="10">
    <source>
        <dbReference type="Proteomes" id="UP000469185"/>
    </source>
</evidence>
<feature type="transmembrane region" description="Helical" evidence="8">
    <location>
        <begin position="43"/>
        <end position="65"/>
    </location>
</feature>
<evidence type="ECO:0000256" key="7">
    <source>
        <dbReference type="SAM" id="MobiDB-lite"/>
    </source>
</evidence>
<dbReference type="PANTHER" id="PTHR33452:SF1">
    <property type="entry name" value="INNER MEMBRANE PROTEIN YPHA-RELATED"/>
    <property type="match status" value="1"/>
</dbReference>
<evidence type="ECO:0000256" key="8">
    <source>
        <dbReference type="SAM" id="Phobius"/>
    </source>
</evidence>
<feature type="region of interest" description="Disordered" evidence="7">
    <location>
        <begin position="133"/>
        <end position="157"/>
    </location>
</feature>
<name>A0A6N9YFY5_9ACTN</name>
<accession>A0A6N9YFY5</accession>
<dbReference type="InterPro" id="IPR051907">
    <property type="entry name" value="DoxX-like_oxidoreductase"/>
</dbReference>
<evidence type="ECO:0000256" key="6">
    <source>
        <dbReference type="ARBA" id="ARBA00023136"/>
    </source>
</evidence>
<dbReference type="PANTHER" id="PTHR33452">
    <property type="entry name" value="OXIDOREDUCTASE CATD-RELATED"/>
    <property type="match status" value="1"/>
</dbReference>
<comment type="subcellular location">
    <subcellularLocation>
        <location evidence="1">Cell membrane</location>
        <topology evidence="1">Multi-pass membrane protein</topology>
    </subcellularLocation>
</comment>
<evidence type="ECO:0000256" key="2">
    <source>
        <dbReference type="ARBA" id="ARBA00006679"/>
    </source>
</evidence>
<keyword evidence="4 8" id="KW-0812">Transmembrane</keyword>
<comment type="similarity">
    <text evidence="2">Belongs to the DoxX family.</text>
</comment>
<reference evidence="9 10" key="1">
    <citation type="submission" date="2020-02" db="EMBL/GenBank/DDBJ databases">
        <authorList>
            <person name="Li X.-J."/>
            <person name="Feng X.-M."/>
        </authorList>
    </citation>
    <scope>NUCLEOTIDE SEQUENCE [LARGE SCALE GENOMIC DNA]</scope>
    <source>
        <strain evidence="9 10">CGMCC 4.7225</strain>
    </source>
</reference>
<dbReference type="EMBL" id="JAAGOB010000001">
    <property type="protein sequence ID" value="NED93825.1"/>
    <property type="molecule type" value="Genomic_DNA"/>
</dbReference>
<feature type="transmembrane region" description="Helical" evidence="8">
    <location>
        <begin position="5"/>
        <end position="23"/>
    </location>
</feature>
<sequence>MVRDLILFLGRVGVGAVFVAHGWQKLADVGIENVAAGFEQMKVPFPAASAWFAALAELVGGAALILGLATPLAGIVLAVDMAGAYLFVHAGNGMFVDQGGAELVLALGLSSLVFAAVGAGRLSVDHVITARLPRPGAPRSASKPRGRGRGRPAATRH</sequence>